<accession>A0ABQ6FAA4</accession>
<evidence type="ECO:0000313" key="2">
    <source>
        <dbReference type="Proteomes" id="UP001157167"/>
    </source>
</evidence>
<dbReference type="RefSeq" id="WP_284186940.1">
    <property type="nucleotide sequence ID" value="NZ_BSPX01000009.1"/>
</dbReference>
<dbReference type="EMBL" id="BSPX01000009">
    <property type="protein sequence ID" value="GLT21500.1"/>
    <property type="molecule type" value="Genomic_DNA"/>
</dbReference>
<proteinExistence type="predicted"/>
<comment type="caution">
    <text evidence="1">The sequence shown here is derived from an EMBL/GenBank/DDBJ whole genome shotgun (WGS) entry which is preliminary data.</text>
</comment>
<reference evidence="2" key="1">
    <citation type="journal article" date="2019" name="Int. J. Syst. Evol. Microbiol.">
        <title>The Global Catalogue of Microorganisms (GCM) 10K type strain sequencing project: providing services to taxonomists for standard genome sequencing and annotation.</title>
        <authorList>
            <consortium name="The Broad Institute Genomics Platform"/>
            <consortium name="The Broad Institute Genome Sequencing Center for Infectious Disease"/>
            <person name="Wu L."/>
            <person name="Ma J."/>
        </authorList>
    </citation>
    <scope>NUCLEOTIDE SEQUENCE [LARGE SCALE GENOMIC DNA]</scope>
    <source>
        <strain evidence="2">NBRC 102407</strain>
    </source>
</reference>
<evidence type="ECO:0000313" key="1">
    <source>
        <dbReference type="EMBL" id="GLT21500.1"/>
    </source>
</evidence>
<sequence length="134" mass="14687">MRILRDVADVAALDDAALRNLIERRLNEREVGEDFDAELHGTFVVMVPGDSLAEVEAAVSIPLLVNPVTRVPYGDPAFSPIFEYAGRHARFYELVFVPGGGDEGVTLFIPRHPDVEPRLLALCAEYAVTEPVAV</sequence>
<keyword evidence="2" id="KW-1185">Reference proteome</keyword>
<name>A0ABQ6FAA4_9RHOO</name>
<protein>
    <submittedName>
        <fullName evidence="1">Uncharacterized protein</fullName>
    </submittedName>
</protein>
<dbReference type="Proteomes" id="UP001157167">
    <property type="component" value="Unassembled WGS sequence"/>
</dbReference>
<gene>
    <name evidence="1" type="ORF">GCM10007933_09520</name>
</gene>
<organism evidence="1 2">
    <name type="scientific">Zoogloea oryzae</name>
    <dbReference type="NCBI Taxonomy" id="310767"/>
    <lineage>
        <taxon>Bacteria</taxon>
        <taxon>Pseudomonadati</taxon>
        <taxon>Pseudomonadota</taxon>
        <taxon>Betaproteobacteria</taxon>
        <taxon>Rhodocyclales</taxon>
        <taxon>Zoogloeaceae</taxon>
        <taxon>Zoogloea</taxon>
    </lineage>
</organism>